<dbReference type="Gene3D" id="2.40.50.140">
    <property type="entry name" value="Nucleic acid-binding proteins"/>
    <property type="match status" value="6"/>
</dbReference>
<organism evidence="3 4">
    <name type="scientific">Heracleum sosnowskyi</name>
    <dbReference type="NCBI Taxonomy" id="360622"/>
    <lineage>
        <taxon>Eukaryota</taxon>
        <taxon>Viridiplantae</taxon>
        <taxon>Streptophyta</taxon>
        <taxon>Embryophyta</taxon>
        <taxon>Tracheophyta</taxon>
        <taxon>Spermatophyta</taxon>
        <taxon>Magnoliopsida</taxon>
        <taxon>eudicotyledons</taxon>
        <taxon>Gunneridae</taxon>
        <taxon>Pentapetalae</taxon>
        <taxon>asterids</taxon>
        <taxon>campanulids</taxon>
        <taxon>Apiales</taxon>
        <taxon>Apiaceae</taxon>
        <taxon>Apioideae</taxon>
        <taxon>apioid superclade</taxon>
        <taxon>Tordylieae</taxon>
        <taxon>Tordyliinae</taxon>
        <taxon>Heracleum</taxon>
    </lineage>
</organism>
<dbReference type="PANTHER" id="PTHR47165:SF4">
    <property type="entry name" value="OS03G0429900 PROTEIN"/>
    <property type="match status" value="1"/>
</dbReference>
<proteinExistence type="predicted"/>
<dbReference type="Pfam" id="PF02721">
    <property type="entry name" value="DUF223"/>
    <property type="match status" value="1"/>
</dbReference>
<reference evidence="3" key="1">
    <citation type="submission" date="2023-02" db="EMBL/GenBank/DDBJ databases">
        <title>Genome of toxic invasive species Heracleum sosnowskyi carries increased number of genes despite the absence of recent whole-genome duplications.</title>
        <authorList>
            <person name="Schelkunov M."/>
            <person name="Shtratnikova V."/>
            <person name="Makarenko M."/>
            <person name="Klepikova A."/>
            <person name="Omelchenko D."/>
            <person name="Novikova G."/>
            <person name="Obukhova E."/>
            <person name="Bogdanov V."/>
            <person name="Penin A."/>
            <person name="Logacheva M."/>
        </authorList>
    </citation>
    <scope>NUCLEOTIDE SEQUENCE</scope>
    <source>
        <strain evidence="3">Hsosn_3</strain>
        <tissue evidence="3">Leaf</tissue>
    </source>
</reference>
<accession>A0AAD8N6W2</accession>
<dbReference type="CDD" id="cd04481">
    <property type="entry name" value="RPA1_DBD_B_like"/>
    <property type="match status" value="1"/>
</dbReference>
<dbReference type="Pfam" id="PF08646">
    <property type="entry name" value="Rep_fac-A_C"/>
    <property type="match status" value="1"/>
</dbReference>
<dbReference type="InterPro" id="IPR012340">
    <property type="entry name" value="NA-bd_OB-fold"/>
</dbReference>
<keyword evidence="4" id="KW-1185">Reference proteome</keyword>
<dbReference type="EMBL" id="JAUIZM010000002">
    <property type="protein sequence ID" value="KAK1398147.1"/>
    <property type="molecule type" value="Genomic_DNA"/>
</dbReference>
<dbReference type="SUPFAM" id="SSF50249">
    <property type="entry name" value="Nucleic acid-binding proteins"/>
    <property type="match status" value="4"/>
</dbReference>
<protein>
    <submittedName>
        <fullName evidence="3">Uncharacterized protein</fullName>
    </submittedName>
</protein>
<comment type="caution">
    <text evidence="3">The sequence shown here is derived from an EMBL/GenBank/DDBJ whole genome shotgun (WGS) entry which is preliminary data.</text>
</comment>
<feature type="domain" description="Replication factor A C-terminal" evidence="2">
    <location>
        <begin position="281"/>
        <end position="397"/>
    </location>
</feature>
<evidence type="ECO:0000259" key="2">
    <source>
        <dbReference type="Pfam" id="PF08646"/>
    </source>
</evidence>
<dbReference type="PANTHER" id="PTHR47165">
    <property type="entry name" value="OS03G0429900 PROTEIN"/>
    <property type="match status" value="1"/>
</dbReference>
<gene>
    <name evidence="3" type="ORF">POM88_008010</name>
</gene>
<name>A0AAD8N6W2_9APIA</name>
<dbReference type="InterPro" id="IPR003871">
    <property type="entry name" value="RFA1B/D_OB_1st"/>
</dbReference>
<evidence type="ECO:0000313" key="3">
    <source>
        <dbReference type="EMBL" id="KAK1398147.1"/>
    </source>
</evidence>
<evidence type="ECO:0000313" key="4">
    <source>
        <dbReference type="Proteomes" id="UP001237642"/>
    </source>
</evidence>
<dbReference type="Proteomes" id="UP001237642">
    <property type="component" value="Unassembled WGS sequence"/>
</dbReference>
<feature type="domain" description="Replication protein A 70 kDa DNA-binding subunit B/D first OB fold" evidence="1">
    <location>
        <begin position="5"/>
        <end position="109"/>
    </location>
</feature>
<reference evidence="3" key="2">
    <citation type="submission" date="2023-05" db="EMBL/GenBank/DDBJ databases">
        <authorList>
            <person name="Schelkunov M.I."/>
        </authorList>
    </citation>
    <scope>NUCLEOTIDE SEQUENCE</scope>
    <source>
        <strain evidence="3">Hsosn_3</strain>
        <tissue evidence="3">Leaf</tissue>
    </source>
</reference>
<dbReference type="InterPro" id="IPR013955">
    <property type="entry name" value="Rep_factor-A_C"/>
</dbReference>
<sequence length="803" mass="93177">MDLNKFDTVASLTTEKVVWSIRVRAQTVWKGINRTTNEFRGFNIIFMDEQNCRIHAFITEKLCPAFSKELKEGNIYILSNFKVHDYKGDEPNRAVRNQKHIYFDNQTNFKRITEDVPLMKEYAFDLFGLNDVPKFLNDNRFLIDVIGTVSKNEAISVISTEDTSKSRLKFKLEDGRNMVMVTFFNEFGQSFEKALKAIEAENVVVVIASAKVNKYEATGEIYLTNYPATRFYLTPRHYSVELLHQSAKCLQAEEETDSTLYTIKEIKNFTKDYIEKNVLCHVTVKKVEEECNWYDNFHIECHKEVNIIDGRYRCSHCKRNLPYPDKRFRICTVCTDKTGVLPIILPDEEIQRLTGKDVYELENENREAGDEKRFPPILKEFENKQYLITLMPSKDNIEKKCSVYKAKMLSDPVEMLGSHNPQEQLTTEFEEVTENTRCRIHAFVPGHVADLLEPSIEAGKIYLFKNFTVKEYKEEEKFRCILKDIQIIFSNETKISSLEENEVCIDKAGFDFYDLADLKELSTQTTYLTDVIGVIQDHDGLRLARFNNRLGQPQTQIKFTITDGKTNVNVTFWDQLAEHFDEAIREEDFETPLIFIIGCGRVTKWKEEVDVSNVGATSFYINYNHHCVSLLRTMLSENHIQKFKKSMVKKEPPRQITIQEIKELGYDDIEVEKINTCLCGPRDVPYPDKWYNLCIRATDDTAEIDIVLENVAGQKCYGKHAYEMLDKIHENVFPEGLKTIEGKEYTMKLAKKGNSYVAKDVSHVIDFENFTTENEDAQPRPIQESYGEGSTATYHLESMSENN</sequence>
<evidence type="ECO:0000259" key="1">
    <source>
        <dbReference type="Pfam" id="PF02721"/>
    </source>
</evidence>
<dbReference type="AlphaFoldDB" id="A0AAD8N6W2"/>